<organism evidence="1 2">
    <name type="scientific">Asticcacaulis biprosthecium C19</name>
    <dbReference type="NCBI Taxonomy" id="715226"/>
    <lineage>
        <taxon>Bacteria</taxon>
        <taxon>Pseudomonadati</taxon>
        <taxon>Pseudomonadota</taxon>
        <taxon>Alphaproteobacteria</taxon>
        <taxon>Caulobacterales</taxon>
        <taxon>Caulobacteraceae</taxon>
        <taxon>Asticcacaulis</taxon>
    </lineage>
</organism>
<sequence length="433" mass="47957">MAEIGQYAEARSLIVSETDLQYRFELLNAYIAGLSNSASIAASDLDWLDIEVASYRPLTTNTEIRLLSQMGRIDNALALARNAREPQERAHLLSAISSYLMPTGNIEAAKSALLEAEACLKQNGLYGHSERRMYGYSFKKLGAYREAFDLVLSLPVKDRHQEMAYLADDLVKSGRLDDALQALNHVPRHHPDYSGTAAYVIAACQRDGRPFSAKAYKNVFPRSIVIQAMMDTPVPPAENPVVAQAMLDVAVEVLGRPKRIFRWPGDLIEDVTEEGSYVELASAFARLGRLDTAISLIERIKSPFDLAYAHASFAAELVPQGRKSLAGEFADNAAAVGLKDYPISGYYGIVRILAEASLLDQALRLYRRLYVDPEDYPEHFRDISAMLAGRLTAGYQFPNALEIVERCQSPEDRTAVWLGIYEALYTAGASHLN</sequence>
<reference evidence="2" key="1">
    <citation type="submission" date="2011-03" db="EMBL/GenBank/DDBJ databases">
        <title>Draft genome sequence of Brevundimonas diminuta.</title>
        <authorList>
            <person name="Brown P.J.B."/>
            <person name="Buechlein A."/>
            <person name="Hemmerich C."/>
            <person name="Brun Y.V."/>
        </authorList>
    </citation>
    <scope>NUCLEOTIDE SEQUENCE [LARGE SCALE GENOMIC DNA]</scope>
    <source>
        <strain evidence="2">C19</strain>
    </source>
</reference>
<keyword evidence="2" id="KW-1185">Reference proteome</keyword>
<gene>
    <name evidence="1" type="ORF">ABI_34030</name>
</gene>
<evidence type="ECO:0000313" key="2">
    <source>
        <dbReference type="Proteomes" id="UP000006512"/>
    </source>
</evidence>
<accession>F4QQ95</accession>
<evidence type="ECO:0000313" key="1">
    <source>
        <dbReference type="EMBL" id="EGF90382.1"/>
    </source>
</evidence>
<dbReference type="Gene3D" id="1.25.40.10">
    <property type="entry name" value="Tetratricopeptide repeat domain"/>
    <property type="match status" value="1"/>
</dbReference>
<protein>
    <recommendedName>
        <fullName evidence="3">Tetratricopeptide repeat family protein</fullName>
    </recommendedName>
</protein>
<dbReference type="EMBL" id="GL883079">
    <property type="protein sequence ID" value="EGF90382.1"/>
    <property type="molecule type" value="Genomic_DNA"/>
</dbReference>
<evidence type="ECO:0008006" key="3">
    <source>
        <dbReference type="Google" id="ProtNLM"/>
    </source>
</evidence>
<name>F4QQ95_9CAUL</name>
<dbReference type="Proteomes" id="UP000006512">
    <property type="component" value="Unassembled WGS sequence"/>
</dbReference>
<proteinExistence type="predicted"/>
<dbReference type="HOGENOM" id="CLU_632599_0_0_5"/>
<dbReference type="AlphaFoldDB" id="F4QQ95"/>
<dbReference type="InterPro" id="IPR011990">
    <property type="entry name" value="TPR-like_helical_dom_sf"/>
</dbReference>